<sequence length="135" mass="16222">MSSKSDSADKERECKRRKKNLESWKRNKTKDDRTHGKRYLNTRGNVVEPKTITDFNDNCCETFSIEERRVILSQLLNMNSKNEQDIYLMGLMEIVPIKRRRTTINAQVKKVTFHYYVLKESKRMRVCKKVFLYLH</sequence>
<feature type="compositionally biased region" description="Basic and acidic residues" evidence="1">
    <location>
        <begin position="1"/>
        <end position="34"/>
    </location>
</feature>
<name>A0AAN7SIV6_9COLE</name>
<evidence type="ECO:0000256" key="1">
    <source>
        <dbReference type="SAM" id="MobiDB-lite"/>
    </source>
</evidence>
<keyword evidence="3" id="KW-1185">Reference proteome</keyword>
<evidence type="ECO:0000313" key="2">
    <source>
        <dbReference type="EMBL" id="KAK4882089.1"/>
    </source>
</evidence>
<comment type="caution">
    <text evidence="2">The sequence shown here is derived from an EMBL/GenBank/DDBJ whole genome shotgun (WGS) entry which is preliminary data.</text>
</comment>
<proteinExistence type="predicted"/>
<dbReference type="EMBL" id="JARPUR010000002">
    <property type="protein sequence ID" value="KAK4882089.1"/>
    <property type="molecule type" value="Genomic_DNA"/>
</dbReference>
<dbReference type="AlphaFoldDB" id="A0AAN7SIV6"/>
<dbReference type="Proteomes" id="UP001353858">
    <property type="component" value="Unassembled WGS sequence"/>
</dbReference>
<feature type="region of interest" description="Disordered" evidence="1">
    <location>
        <begin position="1"/>
        <end position="42"/>
    </location>
</feature>
<reference evidence="3" key="1">
    <citation type="submission" date="2023-01" db="EMBL/GenBank/DDBJ databases">
        <title>Key to firefly adult light organ development and bioluminescence: homeobox transcription factors regulate luciferase expression and transportation to peroxisome.</title>
        <authorList>
            <person name="Fu X."/>
        </authorList>
    </citation>
    <scope>NUCLEOTIDE SEQUENCE [LARGE SCALE GENOMIC DNA]</scope>
</reference>
<evidence type="ECO:0000313" key="3">
    <source>
        <dbReference type="Proteomes" id="UP001353858"/>
    </source>
</evidence>
<gene>
    <name evidence="2" type="ORF">RN001_005408</name>
</gene>
<protein>
    <submittedName>
        <fullName evidence="2">Uncharacterized protein</fullName>
    </submittedName>
</protein>
<accession>A0AAN7SIV6</accession>
<organism evidence="2 3">
    <name type="scientific">Aquatica leii</name>
    <dbReference type="NCBI Taxonomy" id="1421715"/>
    <lineage>
        <taxon>Eukaryota</taxon>
        <taxon>Metazoa</taxon>
        <taxon>Ecdysozoa</taxon>
        <taxon>Arthropoda</taxon>
        <taxon>Hexapoda</taxon>
        <taxon>Insecta</taxon>
        <taxon>Pterygota</taxon>
        <taxon>Neoptera</taxon>
        <taxon>Endopterygota</taxon>
        <taxon>Coleoptera</taxon>
        <taxon>Polyphaga</taxon>
        <taxon>Elateriformia</taxon>
        <taxon>Elateroidea</taxon>
        <taxon>Lampyridae</taxon>
        <taxon>Luciolinae</taxon>
        <taxon>Aquatica</taxon>
    </lineage>
</organism>